<proteinExistence type="predicted"/>
<gene>
    <name evidence="2" type="ORF">Tci_900917</name>
</gene>
<accession>A0A699V547</accession>
<sequence>YFNPIQEERDEAVKVLTQLVADNGAEHQLAEMVNSLQTNVTPIRADIVRTLRKALRQPERRGRGQHRGGARRIRARRSAGRWPRSAASLLYGQFRARPAGAGFRRRRGLHWRCQPGLCGPASPVWRPARDRYR</sequence>
<protein>
    <submittedName>
        <fullName evidence="2">Uncharacterized protein</fullName>
    </submittedName>
</protein>
<feature type="non-terminal residue" evidence="2">
    <location>
        <position position="1"/>
    </location>
</feature>
<dbReference type="EMBL" id="BKCJ011390154">
    <property type="protein sequence ID" value="GFD28948.1"/>
    <property type="molecule type" value="Genomic_DNA"/>
</dbReference>
<feature type="region of interest" description="Disordered" evidence="1">
    <location>
        <begin position="56"/>
        <end position="81"/>
    </location>
</feature>
<evidence type="ECO:0000313" key="2">
    <source>
        <dbReference type="EMBL" id="GFD28948.1"/>
    </source>
</evidence>
<dbReference type="AlphaFoldDB" id="A0A699V547"/>
<comment type="caution">
    <text evidence="2">The sequence shown here is derived from an EMBL/GenBank/DDBJ whole genome shotgun (WGS) entry which is preliminary data.</text>
</comment>
<reference evidence="2" key="1">
    <citation type="journal article" date="2019" name="Sci. Rep.">
        <title>Draft genome of Tanacetum cinerariifolium, the natural source of mosquito coil.</title>
        <authorList>
            <person name="Yamashiro T."/>
            <person name="Shiraishi A."/>
            <person name="Satake H."/>
            <person name="Nakayama K."/>
        </authorList>
    </citation>
    <scope>NUCLEOTIDE SEQUENCE</scope>
</reference>
<feature type="non-terminal residue" evidence="2">
    <location>
        <position position="133"/>
    </location>
</feature>
<evidence type="ECO:0000256" key="1">
    <source>
        <dbReference type="SAM" id="MobiDB-lite"/>
    </source>
</evidence>
<organism evidence="2">
    <name type="scientific">Tanacetum cinerariifolium</name>
    <name type="common">Dalmatian daisy</name>
    <name type="synonym">Chrysanthemum cinerariifolium</name>
    <dbReference type="NCBI Taxonomy" id="118510"/>
    <lineage>
        <taxon>Eukaryota</taxon>
        <taxon>Viridiplantae</taxon>
        <taxon>Streptophyta</taxon>
        <taxon>Embryophyta</taxon>
        <taxon>Tracheophyta</taxon>
        <taxon>Spermatophyta</taxon>
        <taxon>Magnoliopsida</taxon>
        <taxon>eudicotyledons</taxon>
        <taxon>Gunneridae</taxon>
        <taxon>Pentapetalae</taxon>
        <taxon>asterids</taxon>
        <taxon>campanulids</taxon>
        <taxon>Asterales</taxon>
        <taxon>Asteraceae</taxon>
        <taxon>Asteroideae</taxon>
        <taxon>Anthemideae</taxon>
        <taxon>Anthemidinae</taxon>
        <taxon>Tanacetum</taxon>
    </lineage>
</organism>
<name>A0A699V547_TANCI</name>
<feature type="compositionally biased region" description="Basic residues" evidence="1">
    <location>
        <begin position="63"/>
        <end position="79"/>
    </location>
</feature>